<feature type="compositionally biased region" description="Basic and acidic residues" evidence="1">
    <location>
        <begin position="100"/>
        <end position="121"/>
    </location>
</feature>
<dbReference type="Gramene" id="OBART10G19450.1">
    <property type="protein sequence ID" value="OBART10G19450.1"/>
    <property type="gene ID" value="OBART10G19450"/>
</dbReference>
<reference evidence="2" key="1">
    <citation type="journal article" date="2009" name="Rice">
        <title>De Novo Next Generation Sequencing of Plant Genomes.</title>
        <authorList>
            <person name="Rounsley S."/>
            <person name="Marri P.R."/>
            <person name="Yu Y."/>
            <person name="He R."/>
            <person name="Sisneros N."/>
            <person name="Goicoechea J.L."/>
            <person name="Lee S.J."/>
            <person name="Angelova A."/>
            <person name="Kudrna D."/>
            <person name="Luo M."/>
            <person name="Affourtit J."/>
            <person name="Desany B."/>
            <person name="Knight J."/>
            <person name="Niazi F."/>
            <person name="Egholm M."/>
            <person name="Wing R.A."/>
        </authorList>
    </citation>
    <scope>NUCLEOTIDE SEQUENCE [LARGE SCALE GENOMIC DNA]</scope>
    <source>
        <strain evidence="2">cv. IRGC 105608</strain>
    </source>
</reference>
<sequence>MTGEGRCPVGPAGADSTVGPGRQRAGSTRGDVSDVSVTVATRQDKRQPKPSVTPLPRSLARCLSLDLHRYCNHKEEEEEEARKRERSSSSPASQPAVIDLKGEGSCRDQEEGEEVIKEGRPRNNRQGRRALAGSPEKEPLAS</sequence>
<evidence type="ECO:0000313" key="2">
    <source>
        <dbReference type="EnsemblPlants" id="OBART10G19450.1"/>
    </source>
</evidence>
<name>A0A0D3HGX0_9ORYZ</name>
<feature type="region of interest" description="Disordered" evidence="1">
    <location>
        <begin position="74"/>
        <end position="142"/>
    </location>
</feature>
<reference evidence="2" key="2">
    <citation type="submission" date="2015-03" db="UniProtKB">
        <authorList>
            <consortium name="EnsemblPlants"/>
        </authorList>
    </citation>
    <scope>IDENTIFICATION</scope>
</reference>
<feature type="compositionally biased region" description="Basic and acidic residues" evidence="1">
    <location>
        <begin position="74"/>
        <end position="87"/>
    </location>
</feature>
<dbReference type="EnsemblPlants" id="OBART10G19450.1">
    <property type="protein sequence ID" value="OBART10G19450.1"/>
    <property type="gene ID" value="OBART10G19450"/>
</dbReference>
<protein>
    <submittedName>
        <fullName evidence="2">Uncharacterized protein</fullName>
    </submittedName>
</protein>
<dbReference type="HOGENOM" id="CLU_1818780_0_0_1"/>
<proteinExistence type="predicted"/>
<keyword evidence="3" id="KW-1185">Reference proteome</keyword>
<evidence type="ECO:0000256" key="1">
    <source>
        <dbReference type="SAM" id="MobiDB-lite"/>
    </source>
</evidence>
<dbReference type="AlphaFoldDB" id="A0A0D3HGX0"/>
<feature type="region of interest" description="Disordered" evidence="1">
    <location>
        <begin position="1"/>
        <end position="57"/>
    </location>
</feature>
<dbReference type="PaxDb" id="65489-OBART10G19450.1"/>
<evidence type="ECO:0000313" key="3">
    <source>
        <dbReference type="Proteomes" id="UP000026960"/>
    </source>
</evidence>
<accession>A0A0D3HGX0</accession>
<dbReference type="Proteomes" id="UP000026960">
    <property type="component" value="Chromosome 10"/>
</dbReference>
<organism evidence="2">
    <name type="scientific">Oryza barthii</name>
    <dbReference type="NCBI Taxonomy" id="65489"/>
    <lineage>
        <taxon>Eukaryota</taxon>
        <taxon>Viridiplantae</taxon>
        <taxon>Streptophyta</taxon>
        <taxon>Embryophyta</taxon>
        <taxon>Tracheophyta</taxon>
        <taxon>Spermatophyta</taxon>
        <taxon>Magnoliopsida</taxon>
        <taxon>Liliopsida</taxon>
        <taxon>Poales</taxon>
        <taxon>Poaceae</taxon>
        <taxon>BOP clade</taxon>
        <taxon>Oryzoideae</taxon>
        <taxon>Oryzeae</taxon>
        <taxon>Oryzinae</taxon>
        <taxon>Oryza</taxon>
    </lineage>
</organism>